<comment type="caution">
    <text evidence="9">The sequence shown here is derived from an EMBL/GenBank/DDBJ whole genome shotgun (WGS) entry which is preliminary data.</text>
</comment>
<feature type="compositionally biased region" description="Polar residues" evidence="5">
    <location>
        <begin position="588"/>
        <end position="614"/>
    </location>
</feature>
<evidence type="ECO:0000259" key="8">
    <source>
        <dbReference type="Pfam" id="PF13515"/>
    </source>
</evidence>
<protein>
    <recommendedName>
        <fullName evidence="11">ER transporter 6TM N-terminal domain-containing protein</fullName>
    </recommendedName>
</protein>
<proteinExistence type="predicted"/>
<feature type="transmembrane region" description="Helical" evidence="6">
    <location>
        <begin position="72"/>
        <end position="99"/>
    </location>
</feature>
<feature type="region of interest" description="Disordered" evidence="5">
    <location>
        <begin position="359"/>
        <end position="401"/>
    </location>
</feature>
<feature type="transmembrane region" description="Helical" evidence="6">
    <location>
        <begin position="199"/>
        <end position="218"/>
    </location>
</feature>
<dbReference type="Pfam" id="PF10337">
    <property type="entry name" value="ArAE_2_N"/>
    <property type="match status" value="2"/>
</dbReference>
<dbReference type="PANTHER" id="PTHR47804">
    <property type="entry name" value="60S RIBOSOMAL PROTEIN L19"/>
    <property type="match status" value="1"/>
</dbReference>
<dbReference type="PRINTS" id="PR02047">
    <property type="entry name" value="BREFELDNASP4"/>
</dbReference>
<dbReference type="InterPro" id="IPR023244">
    <property type="entry name" value="Brefeldin_A-sensitivity_4"/>
</dbReference>
<evidence type="ECO:0000256" key="3">
    <source>
        <dbReference type="ARBA" id="ARBA00022989"/>
    </source>
</evidence>
<evidence type="ECO:0000259" key="7">
    <source>
        <dbReference type="Pfam" id="PF10337"/>
    </source>
</evidence>
<feature type="compositionally biased region" description="Pro residues" evidence="5">
    <location>
        <begin position="1139"/>
        <end position="1156"/>
    </location>
</feature>
<feature type="domain" description="Putative ER transporter 6TM N-terminal" evidence="7">
    <location>
        <begin position="149"/>
        <end position="496"/>
    </location>
</feature>
<feature type="compositionally biased region" description="Basic and acidic residues" evidence="5">
    <location>
        <begin position="281"/>
        <end position="291"/>
    </location>
</feature>
<sequence length="1254" mass="139183">MVDSNINSGSSAEPSPKRSELPTTEVKKSWITTQTEKLGTLVGEWIKEIKDDLKKDHLWQHILKCSVATECALIICLIPAVALEYGPAVFLGAVASVFGHPGRSFGAMLETLVFALVGTIVGTGWVTLASYISDLIYRKSIEDAHAFRAVMLVLSMLVHGYLRSKVPKLFVGVLLFLMTVIIQMTTPIFAFSHQVATTFLYPFLTGILICTLVNIILFPEFSSGKVAVVTVKGLELALGTLKDATDFFVSPTDELRKTASRVAASKKANDEESEENEGEEGEKKEEEENPFKKLLSAKDKLRKAVASSKATLKETSFEIGYSCLPPARLHPISSKGLDALMTSLLTLISACETKHIILGDHSNGQKEESAEDDEKKNGGEKDDSGISDDDESEKNSIKEKLETIRPKREAEFADEEFLRHLIESVDEPLAALRITIRQSVNALIACIEFSCDVPITRENASRKPKGILLKEIDIYANAIESALEEFDRKTREALHKAAEEASEEEEFEFDILPREEIFLVSSFLLNLRIAAQTTLDMLREGRDMVEEYDGLKGKRKFHLPDFKSKKWLFSGNAEQSETLDPNARENVSRYQKATGPGNSDQKTSAQQKTDVSRANSKKDGASKKTSDKDGKKADKKSDGKDSKQTDTKGKNSEAKKSEKKEGGEEEEEPKAWSTQLRDALADVVDWVLLSPHLHYALKLTIGAMLISWPAFVPEFTSFFYNYRGLWVIVIYVLVFENSVGTSVQVFAYRTVGTVSGSLWGYAAWSAGKGNPYVIAVMLYFGFLVAYYIQLNTRYVKAGMVLTISMVVVSVGTVIEYIPGTVRGTALENFSKRAVAMIIGGSAALIVQTVIFPVKARVKLVETVGLAVLKINEMESAIAFGVDQTTNISDLANENAVKAFYKARKKAEVSLAAASAYLTVSTQEPRIKGSFASDKMIYKEIIYVLHQIIDRMENVLQLRLQLGSAVLENYYVYVYKYRRNVAAAITITLYAVHEALTSKLPLPQYFPSARLAQLRMVNRVRQIIMESVSTHDHHNTHHINHHDNDNNNNSHDNINNNSNSTVEAQEASDAAKRILRVEFMSYNATSAALEQVIEWLEELVDLTKLLRGAAEFRVGLLSRPTYREWVRQISISGEVDGPSSPSPPPAQAPPAPAPAPHPHPHPHPQRPSTATASRIPKAADELIEEEKHHKLTRITSLTRRQEVESEAVEGEDGLPETLRRVQSRHRENRAGVRRLSQSGGLPERVDALRRAARGL</sequence>
<dbReference type="PANTHER" id="PTHR47804:SF4">
    <property type="entry name" value="AFR661WP"/>
    <property type="match status" value="1"/>
</dbReference>
<feature type="domain" description="Putative ER transporter 6TM N-terminal" evidence="7">
    <location>
        <begin position="61"/>
        <end position="137"/>
    </location>
</feature>
<feature type="compositionally biased region" description="Basic and acidic residues" evidence="5">
    <location>
        <begin position="15"/>
        <end position="26"/>
    </location>
</feature>
<feature type="region of interest" description="Disordered" evidence="5">
    <location>
        <begin position="1032"/>
        <end position="1064"/>
    </location>
</feature>
<evidence type="ECO:0000313" key="9">
    <source>
        <dbReference type="EMBL" id="KAK6331528.1"/>
    </source>
</evidence>
<evidence type="ECO:0000256" key="2">
    <source>
        <dbReference type="ARBA" id="ARBA00022692"/>
    </source>
</evidence>
<feature type="region of interest" description="Disordered" evidence="5">
    <location>
        <begin position="573"/>
        <end position="672"/>
    </location>
</feature>
<feature type="compositionally biased region" description="Basic and acidic residues" evidence="5">
    <location>
        <begin position="359"/>
        <end position="384"/>
    </location>
</feature>
<comment type="subcellular location">
    <subcellularLocation>
        <location evidence="1">Membrane</location>
        <topology evidence="1">Multi-pass membrane protein</topology>
    </subcellularLocation>
</comment>
<keyword evidence="3 6" id="KW-1133">Transmembrane helix</keyword>
<feature type="region of interest" description="Disordered" evidence="5">
    <location>
        <begin position="1"/>
        <end position="26"/>
    </location>
</feature>
<feature type="compositionally biased region" description="Low complexity" evidence="5">
    <location>
        <begin position="1045"/>
        <end position="1059"/>
    </location>
</feature>
<feature type="domain" description="Integral membrane bound transporter" evidence="8">
    <location>
        <begin position="718"/>
        <end position="846"/>
    </location>
</feature>
<feature type="compositionally biased region" description="Acidic residues" evidence="5">
    <location>
        <begin position="271"/>
        <end position="280"/>
    </location>
</feature>
<feature type="compositionally biased region" description="Basic and acidic residues" evidence="5">
    <location>
        <begin position="616"/>
        <end position="662"/>
    </location>
</feature>
<feature type="transmembrane region" description="Helical" evidence="6">
    <location>
        <begin position="770"/>
        <end position="788"/>
    </location>
</feature>
<dbReference type="InterPro" id="IPR052430">
    <property type="entry name" value="IVT-Associated"/>
</dbReference>
<dbReference type="InterPro" id="IPR049453">
    <property type="entry name" value="Memb_transporter_dom"/>
</dbReference>
<dbReference type="GO" id="GO:0016020">
    <property type="term" value="C:membrane"/>
    <property type="evidence" value="ECO:0007669"/>
    <property type="project" value="UniProtKB-SubCell"/>
</dbReference>
<feature type="region of interest" description="Disordered" evidence="5">
    <location>
        <begin position="1132"/>
        <end position="1173"/>
    </location>
</feature>
<feature type="transmembrane region" description="Helical" evidence="6">
    <location>
        <begin position="833"/>
        <end position="853"/>
    </location>
</feature>
<name>A0AAV9TYJ2_9PEZI</name>
<evidence type="ECO:0000313" key="10">
    <source>
        <dbReference type="Proteomes" id="UP001373714"/>
    </source>
</evidence>
<keyword evidence="4 6" id="KW-0472">Membrane</keyword>
<feature type="region of interest" description="Disordered" evidence="5">
    <location>
        <begin position="260"/>
        <end position="291"/>
    </location>
</feature>
<accession>A0AAV9TYJ2</accession>
<dbReference type="AlphaFoldDB" id="A0AAV9TYJ2"/>
<evidence type="ECO:0000256" key="6">
    <source>
        <dbReference type="SAM" id="Phobius"/>
    </source>
</evidence>
<gene>
    <name evidence="9" type="ORF">TWF730_004605</name>
</gene>
<dbReference type="EMBL" id="JAVHNS010000018">
    <property type="protein sequence ID" value="KAK6331528.1"/>
    <property type="molecule type" value="Genomic_DNA"/>
</dbReference>
<feature type="transmembrane region" description="Helical" evidence="6">
    <location>
        <begin position="169"/>
        <end position="193"/>
    </location>
</feature>
<dbReference type="InterPro" id="IPR018823">
    <property type="entry name" value="ArAE_2_N"/>
</dbReference>
<feature type="region of interest" description="Disordered" evidence="5">
    <location>
        <begin position="1219"/>
        <end position="1240"/>
    </location>
</feature>
<evidence type="ECO:0000256" key="5">
    <source>
        <dbReference type="SAM" id="MobiDB-lite"/>
    </source>
</evidence>
<feature type="compositionally biased region" description="Polar residues" evidence="5">
    <location>
        <begin position="1"/>
        <end position="13"/>
    </location>
</feature>
<evidence type="ECO:0008006" key="11">
    <source>
        <dbReference type="Google" id="ProtNLM"/>
    </source>
</evidence>
<keyword evidence="2 6" id="KW-0812">Transmembrane</keyword>
<dbReference type="Pfam" id="PF13515">
    <property type="entry name" value="FUSC_2"/>
    <property type="match status" value="1"/>
</dbReference>
<keyword evidence="10" id="KW-1185">Reference proteome</keyword>
<feature type="transmembrane region" description="Helical" evidence="6">
    <location>
        <begin position="800"/>
        <end position="821"/>
    </location>
</feature>
<reference evidence="9 10" key="1">
    <citation type="submission" date="2019-10" db="EMBL/GenBank/DDBJ databases">
        <authorList>
            <person name="Palmer J.M."/>
        </authorList>
    </citation>
    <scope>NUCLEOTIDE SEQUENCE [LARGE SCALE GENOMIC DNA]</scope>
    <source>
        <strain evidence="9 10">TWF730</strain>
    </source>
</reference>
<evidence type="ECO:0000256" key="1">
    <source>
        <dbReference type="ARBA" id="ARBA00004141"/>
    </source>
</evidence>
<organism evidence="9 10">
    <name type="scientific">Orbilia blumenaviensis</name>
    <dbReference type="NCBI Taxonomy" id="1796055"/>
    <lineage>
        <taxon>Eukaryota</taxon>
        <taxon>Fungi</taxon>
        <taxon>Dikarya</taxon>
        <taxon>Ascomycota</taxon>
        <taxon>Pezizomycotina</taxon>
        <taxon>Orbiliomycetes</taxon>
        <taxon>Orbiliales</taxon>
        <taxon>Orbiliaceae</taxon>
        <taxon>Orbilia</taxon>
    </lineage>
</organism>
<dbReference type="Proteomes" id="UP001373714">
    <property type="component" value="Unassembled WGS sequence"/>
</dbReference>
<feature type="transmembrane region" description="Helical" evidence="6">
    <location>
        <begin position="111"/>
        <end position="132"/>
    </location>
</feature>
<evidence type="ECO:0000256" key="4">
    <source>
        <dbReference type="ARBA" id="ARBA00023136"/>
    </source>
</evidence>